<sequence length="75" mass="8868">MLTQWTQESKTKLMRRYRSPVSSAYVLIGFGVVQLLRDSHDWHYVSRCRRQSVSQHTQSSGEPHVFLRSRCEEDV</sequence>
<name>A0A4Q9Q3G9_9APHY</name>
<gene>
    <name evidence="2" type="ORF">BD310DRAFT_920290</name>
</gene>
<protein>
    <submittedName>
        <fullName evidence="2">Uncharacterized protein</fullName>
    </submittedName>
</protein>
<reference evidence="2 3" key="1">
    <citation type="submission" date="2019-01" db="EMBL/GenBank/DDBJ databases">
        <title>Draft genome sequences of three monokaryotic isolates of the white-rot basidiomycete fungus Dichomitus squalens.</title>
        <authorList>
            <consortium name="DOE Joint Genome Institute"/>
            <person name="Lopez S.C."/>
            <person name="Andreopoulos B."/>
            <person name="Pangilinan J."/>
            <person name="Lipzen A."/>
            <person name="Riley R."/>
            <person name="Ahrendt S."/>
            <person name="Ng V."/>
            <person name="Barry K."/>
            <person name="Daum C."/>
            <person name="Grigoriev I.V."/>
            <person name="Hilden K.S."/>
            <person name="Makela M.R."/>
            <person name="de Vries R.P."/>
        </authorList>
    </citation>
    <scope>NUCLEOTIDE SEQUENCE [LARGE SCALE GENOMIC DNA]</scope>
    <source>
        <strain evidence="2 3">CBS 464.89</strain>
    </source>
</reference>
<evidence type="ECO:0000313" key="3">
    <source>
        <dbReference type="Proteomes" id="UP000292082"/>
    </source>
</evidence>
<feature type="transmembrane region" description="Helical" evidence="1">
    <location>
        <begin position="21"/>
        <end position="37"/>
    </location>
</feature>
<proteinExistence type="predicted"/>
<organism evidence="2 3">
    <name type="scientific">Dichomitus squalens</name>
    <dbReference type="NCBI Taxonomy" id="114155"/>
    <lineage>
        <taxon>Eukaryota</taxon>
        <taxon>Fungi</taxon>
        <taxon>Dikarya</taxon>
        <taxon>Basidiomycota</taxon>
        <taxon>Agaricomycotina</taxon>
        <taxon>Agaricomycetes</taxon>
        <taxon>Polyporales</taxon>
        <taxon>Polyporaceae</taxon>
        <taxon>Dichomitus</taxon>
    </lineage>
</organism>
<evidence type="ECO:0000313" key="2">
    <source>
        <dbReference type="EMBL" id="TBU61571.1"/>
    </source>
</evidence>
<evidence type="ECO:0000256" key="1">
    <source>
        <dbReference type="SAM" id="Phobius"/>
    </source>
</evidence>
<accession>A0A4Q9Q3G9</accession>
<dbReference type="EMBL" id="ML145097">
    <property type="protein sequence ID" value="TBU61571.1"/>
    <property type="molecule type" value="Genomic_DNA"/>
</dbReference>
<dbReference type="Proteomes" id="UP000292082">
    <property type="component" value="Unassembled WGS sequence"/>
</dbReference>
<dbReference type="AlphaFoldDB" id="A0A4Q9Q3G9"/>
<keyword evidence="1" id="KW-0472">Membrane</keyword>
<keyword evidence="1" id="KW-0812">Transmembrane</keyword>
<keyword evidence="3" id="KW-1185">Reference proteome</keyword>
<keyword evidence="1" id="KW-1133">Transmembrane helix</keyword>